<dbReference type="PROSITE" id="PS00455">
    <property type="entry name" value="AMP_BINDING"/>
    <property type="match status" value="1"/>
</dbReference>
<dbReference type="SUPFAM" id="SSF56801">
    <property type="entry name" value="Acetyl-CoA synthetase-like"/>
    <property type="match status" value="1"/>
</dbReference>
<dbReference type="Pfam" id="PF00550">
    <property type="entry name" value="PP-binding"/>
    <property type="match status" value="1"/>
</dbReference>
<evidence type="ECO:0000313" key="3">
    <source>
        <dbReference type="EMBL" id="MBS2097050.1"/>
    </source>
</evidence>
<gene>
    <name evidence="3" type="ORF">KEM10_02095</name>
</gene>
<dbReference type="Pfam" id="PF00501">
    <property type="entry name" value="AMP-binding"/>
    <property type="match status" value="1"/>
</dbReference>
<dbReference type="SUPFAM" id="SSF47336">
    <property type="entry name" value="ACP-like"/>
    <property type="match status" value="1"/>
</dbReference>
<dbReference type="CDD" id="cd07989">
    <property type="entry name" value="LPLAT_AGPAT-like"/>
    <property type="match status" value="1"/>
</dbReference>
<dbReference type="Gene3D" id="1.10.1200.10">
    <property type="entry name" value="ACP-like"/>
    <property type="match status" value="1"/>
</dbReference>
<dbReference type="Gene3D" id="3.40.50.12780">
    <property type="entry name" value="N-terminal domain of ligase-like"/>
    <property type="match status" value="1"/>
</dbReference>
<name>A0ABS5JQD6_9BACT</name>
<dbReference type="SMART" id="SM00563">
    <property type="entry name" value="PlsC"/>
    <property type="match status" value="1"/>
</dbReference>
<dbReference type="SUPFAM" id="SSF69593">
    <property type="entry name" value="Glycerol-3-phosphate (1)-acyltransferase"/>
    <property type="match status" value="1"/>
</dbReference>
<sequence length="822" mass="92564">MICNAGENTAIVCGQSSINYKQLNKKVANFKYQIKDLPAERIAIFSENQLGWIYAFYAGWHHGATMIPIDFMSTTDEVAYIIKDCYPEIIFTSKDKKADLEKAIENSGIHTKVFVIEECDKQSAPDDYVLDKMQTQDNKTAVIIYTSGTTGSPKGVMLSFKNLLSNIDAVSNGVKIYSDKEVVMMLLPLHHIFPLMGTMMVPLFVGAKIAMSPSMASDDILQTLKDNKVSIIIGVPRLYAAIRKGIRTKIDNSLIAKSLFSLAEKLNSEKFSRTVFKSVHAKFGGAVKFMVSGGAALDPEVGNDYKTLGFEVLEGYGMTETAPMISFTRPGKVKIGSPGQVLPCAHVEIKDGEITVQGDNVMQGYFNRPDETAEVLKDGWLHTGDLGRLDENGYLYITGRKKEIIVLSNGKNINPSEIEAKIENMAACVSDIGVFADKDQLRAIIVPNKAELNNQDEEGIYNTLKWEVIDKYNQSVAPYKKITAFTIYHSELPRTRLGKLQRFMLQELANENKVAQKEEVTEEISLKEYQVISDFIANEKNCDVRPGHHLEMDLGMDSLDKVGLQVFLQSTFGVEMEVNELVEFPSVLKLSEFVASKRTRLSIEKINWSNILKEKVNLQLPKTWLTGTLFVKFSKYFFRLYFRFKGKGMKNIPEGPCIIAPNHQSFFDGLFVASFLKKQTIRNTYFYAKEKHVNSKFLKYIANRHHVIIMDLNKDLKESIQKMGEALKKKKNLIIFPEGTRSFDGTLGEFKKTFAILSKELNVPIVPVSIKGAKDALPKGSKFPKPWRKVSVEFLKPVYPEQSSYEMLTNLVHQKISVNQKG</sequence>
<dbReference type="InterPro" id="IPR042099">
    <property type="entry name" value="ANL_N_sf"/>
</dbReference>
<dbReference type="InterPro" id="IPR002123">
    <property type="entry name" value="Plipid/glycerol_acylTrfase"/>
</dbReference>
<evidence type="ECO:0000259" key="2">
    <source>
        <dbReference type="PROSITE" id="PS50075"/>
    </source>
</evidence>
<dbReference type="InterPro" id="IPR036736">
    <property type="entry name" value="ACP-like_sf"/>
</dbReference>
<dbReference type="InterPro" id="IPR000873">
    <property type="entry name" value="AMP-dep_synth/lig_dom"/>
</dbReference>
<dbReference type="PANTHER" id="PTHR43272">
    <property type="entry name" value="LONG-CHAIN-FATTY-ACID--COA LIGASE"/>
    <property type="match status" value="1"/>
</dbReference>
<evidence type="ECO:0000256" key="1">
    <source>
        <dbReference type="ARBA" id="ARBA00024484"/>
    </source>
</evidence>
<dbReference type="Proteomes" id="UP000708576">
    <property type="component" value="Unassembled WGS sequence"/>
</dbReference>
<comment type="catalytic activity">
    <reaction evidence="1">
        <text>a long-chain fatty acid + ATP + CoA = a long-chain fatty acyl-CoA + AMP + diphosphate</text>
        <dbReference type="Rhea" id="RHEA:15421"/>
        <dbReference type="ChEBI" id="CHEBI:30616"/>
        <dbReference type="ChEBI" id="CHEBI:33019"/>
        <dbReference type="ChEBI" id="CHEBI:57287"/>
        <dbReference type="ChEBI" id="CHEBI:57560"/>
        <dbReference type="ChEBI" id="CHEBI:83139"/>
        <dbReference type="ChEBI" id="CHEBI:456215"/>
        <dbReference type="EC" id="6.2.1.3"/>
    </reaction>
    <physiologicalReaction direction="left-to-right" evidence="1">
        <dbReference type="Rhea" id="RHEA:15422"/>
    </physiologicalReaction>
</comment>
<protein>
    <submittedName>
        <fullName evidence="3">AMP-binding protein</fullName>
    </submittedName>
</protein>
<dbReference type="InterPro" id="IPR020845">
    <property type="entry name" value="AMP-binding_CS"/>
</dbReference>
<proteinExistence type="predicted"/>
<dbReference type="PANTHER" id="PTHR43272:SF52">
    <property type="entry name" value="AMP-DEPENDENT SYNTHETASE_LIGASE DOMAIN-CONTAINING PROTEIN"/>
    <property type="match status" value="1"/>
</dbReference>
<dbReference type="Pfam" id="PF23562">
    <property type="entry name" value="AMP-binding_C_3"/>
    <property type="match status" value="1"/>
</dbReference>
<feature type="domain" description="Carrier" evidence="2">
    <location>
        <begin position="522"/>
        <end position="598"/>
    </location>
</feature>
<dbReference type="EMBL" id="JAGUCO010000001">
    <property type="protein sequence ID" value="MBS2097050.1"/>
    <property type="molecule type" value="Genomic_DNA"/>
</dbReference>
<dbReference type="InterPro" id="IPR009081">
    <property type="entry name" value="PP-bd_ACP"/>
</dbReference>
<keyword evidence="4" id="KW-1185">Reference proteome</keyword>
<organism evidence="3 4">
    <name type="scientific">Carboxylicivirga linearis</name>
    <dbReference type="NCBI Taxonomy" id="1628157"/>
    <lineage>
        <taxon>Bacteria</taxon>
        <taxon>Pseudomonadati</taxon>
        <taxon>Bacteroidota</taxon>
        <taxon>Bacteroidia</taxon>
        <taxon>Marinilabiliales</taxon>
        <taxon>Marinilabiliaceae</taxon>
        <taxon>Carboxylicivirga</taxon>
    </lineage>
</organism>
<evidence type="ECO:0000313" key="4">
    <source>
        <dbReference type="Proteomes" id="UP000708576"/>
    </source>
</evidence>
<dbReference type="Pfam" id="PF01553">
    <property type="entry name" value="Acyltransferase"/>
    <property type="match status" value="1"/>
</dbReference>
<comment type="caution">
    <text evidence="3">The sequence shown here is derived from an EMBL/GenBank/DDBJ whole genome shotgun (WGS) entry which is preliminary data.</text>
</comment>
<dbReference type="PROSITE" id="PS50075">
    <property type="entry name" value="CARRIER"/>
    <property type="match status" value="1"/>
</dbReference>
<reference evidence="3 4" key="1">
    <citation type="journal article" date="2015" name="Int. J. Syst. Evol. Microbiol.">
        <title>Carboxylicivirga linearis sp. nov., isolated from a sea cucumber culture pond.</title>
        <authorList>
            <person name="Wang F.Q."/>
            <person name="Zhou Y.X."/>
            <person name="Lin X.Z."/>
            <person name="Chen G.J."/>
            <person name="Du Z.J."/>
        </authorList>
    </citation>
    <scope>NUCLEOTIDE SEQUENCE [LARGE SCALE GENOMIC DNA]</scope>
    <source>
        <strain evidence="3 4">FB218</strain>
    </source>
</reference>
<dbReference type="RefSeq" id="WP_212212840.1">
    <property type="nucleotide sequence ID" value="NZ_JAGUCO010000001.1"/>
</dbReference>
<dbReference type="InterPro" id="IPR045851">
    <property type="entry name" value="AMP-bd_C_sf"/>
</dbReference>
<dbReference type="Gene3D" id="3.30.300.30">
    <property type="match status" value="1"/>
</dbReference>
<accession>A0ABS5JQD6</accession>